<sequence length="160" mass="18159">MLKSTLFNILDKNYEKIIIYKEKLDHLGETHSDLLYTGRNRLEINTISLVLFADAVNYNKSGPNSMWALLSCVAELPPILRVLSFISDSPARSKACFSVQFNGFYGCIKCLQPGERINNRKVYPVSENVVIRSPDVYNNQVQRAIEQGTNFEGIKGFSYL</sequence>
<reference evidence="1 2" key="1">
    <citation type="journal article" date="2018" name="Sci. Rep.">
        <title>Genomic signatures of local adaptation to the degree of environmental predictability in rotifers.</title>
        <authorList>
            <person name="Franch-Gras L."/>
            <person name="Hahn C."/>
            <person name="Garcia-Roger E.M."/>
            <person name="Carmona M.J."/>
            <person name="Serra M."/>
            <person name="Gomez A."/>
        </authorList>
    </citation>
    <scope>NUCLEOTIDE SEQUENCE [LARGE SCALE GENOMIC DNA]</scope>
    <source>
        <strain evidence="1">HYR1</strain>
    </source>
</reference>
<dbReference type="AlphaFoldDB" id="A0A3M7Q1X8"/>
<protein>
    <submittedName>
        <fullName evidence="1">Uncharacterized protein</fullName>
    </submittedName>
</protein>
<dbReference type="OrthoDB" id="3263820at2759"/>
<keyword evidence="2" id="KW-1185">Reference proteome</keyword>
<feature type="non-terminal residue" evidence="1">
    <location>
        <position position="160"/>
    </location>
</feature>
<proteinExistence type="predicted"/>
<name>A0A3M7Q1X8_BRAPC</name>
<evidence type="ECO:0000313" key="2">
    <source>
        <dbReference type="Proteomes" id="UP000276133"/>
    </source>
</evidence>
<gene>
    <name evidence="1" type="ORF">BpHYR1_042709</name>
</gene>
<dbReference type="EMBL" id="REGN01007771">
    <property type="protein sequence ID" value="RNA05333.1"/>
    <property type="molecule type" value="Genomic_DNA"/>
</dbReference>
<comment type="caution">
    <text evidence="1">The sequence shown here is derived from an EMBL/GenBank/DDBJ whole genome shotgun (WGS) entry which is preliminary data.</text>
</comment>
<evidence type="ECO:0000313" key="1">
    <source>
        <dbReference type="EMBL" id="RNA05333.1"/>
    </source>
</evidence>
<accession>A0A3M7Q1X8</accession>
<organism evidence="1 2">
    <name type="scientific">Brachionus plicatilis</name>
    <name type="common">Marine rotifer</name>
    <name type="synonym">Brachionus muelleri</name>
    <dbReference type="NCBI Taxonomy" id="10195"/>
    <lineage>
        <taxon>Eukaryota</taxon>
        <taxon>Metazoa</taxon>
        <taxon>Spiralia</taxon>
        <taxon>Gnathifera</taxon>
        <taxon>Rotifera</taxon>
        <taxon>Eurotatoria</taxon>
        <taxon>Monogononta</taxon>
        <taxon>Pseudotrocha</taxon>
        <taxon>Ploima</taxon>
        <taxon>Brachionidae</taxon>
        <taxon>Brachionus</taxon>
    </lineage>
</organism>
<dbReference type="Proteomes" id="UP000276133">
    <property type="component" value="Unassembled WGS sequence"/>
</dbReference>